<dbReference type="SUPFAM" id="SSF53474">
    <property type="entry name" value="alpha/beta-Hydrolases"/>
    <property type="match status" value="1"/>
</dbReference>
<evidence type="ECO:0000313" key="2">
    <source>
        <dbReference type="Proteomes" id="UP000092584"/>
    </source>
</evidence>
<dbReference type="InterPro" id="IPR029058">
    <property type="entry name" value="AB_hydrolase_fold"/>
</dbReference>
<dbReference type="Gene3D" id="3.40.50.1820">
    <property type="entry name" value="alpha/beta hydrolase"/>
    <property type="match status" value="1"/>
</dbReference>
<dbReference type="InterPro" id="IPR011990">
    <property type="entry name" value="TPR-like_helical_dom_sf"/>
</dbReference>
<accession>A0A1B8TP48</accession>
<dbReference type="AlphaFoldDB" id="A0A1B8TP48"/>
<dbReference type="OrthoDB" id="1142077at2"/>
<evidence type="ECO:0000313" key="1">
    <source>
        <dbReference type="EMBL" id="OBY61334.1"/>
    </source>
</evidence>
<dbReference type="Proteomes" id="UP000092584">
    <property type="component" value="Unassembled WGS sequence"/>
</dbReference>
<evidence type="ECO:0008006" key="3">
    <source>
        <dbReference type="Google" id="ProtNLM"/>
    </source>
</evidence>
<name>A0A1B8TP48_9FLAO</name>
<keyword evidence="2" id="KW-1185">Reference proteome</keyword>
<organism evidence="1 2">
    <name type="scientific">Polaribacter vadi</name>
    <dbReference type="NCBI Taxonomy" id="1774273"/>
    <lineage>
        <taxon>Bacteria</taxon>
        <taxon>Pseudomonadati</taxon>
        <taxon>Bacteroidota</taxon>
        <taxon>Flavobacteriia</taxon>
        <taxon>Flavobacteriales</taxon>
        <taxon>Flavobacteriaceae</taxon>
    </lineage>
</organism>
<dbReference type="STRING" id="1774273.LPB03_16155"/>
<dbReference type="Gene3D" id="1.25.40.10">
    <property type="entry name" value="Tetratricopeptide repeat domain"/>
    <property type="match status" value="1"/>
</dbReference>
<comment type="caution">
    <text evidence="1">The sequence shown here is derived from an EMBL/GenBank/DDBJ whole genome shotgun (WGS) entry which is preliminary data.</text>
</comment>
<dbReference type="RefSeq" id="WP_065320667.1">
    <property type="nucleotide sequence ID" value="NZ_CP017477.1"/>
</dbReference>
<reference evidence="2" key="1">
    <citation type="submission" date="2016-02" db="EMBL/GenBank/DDBJ databases">
        <authorList>
            <person name="Shin S.-K."/>
            <person name="Yi H."/>
            <person name="Kim E."/>
        </authorList>
    </citation>
    <scope>NUCLEOTIDE SEQUENCE [LARGE SCALE GENOMIC DNA]</scope>
    <source>
        <strain evidence="2">LPB0003</strain>
    </source>
</reference>
<dbReference type="KEGG" id="pob:LPB03_16155"/>
<proteinExistence type="predicted"/>
<sequence length="385" mass="44044">MIQKTLSLLFVLFSLLGFSQKTIQHSLESDILNTTRNIKIYIPEGYEMDSIKNYPLAIVLEEELLFDIYVGNSVLFAKKDKAPKQIVVGISMEETKGQDISFNRNTGQLTSTANNFYAFLRDEVIFYMESNYRTSPFISLFGEGYSANLISHFLKEDTAFINSFICINPSFSDFIGGELQSYNLDKFSRKDNTFYFYTNNSTSFSTDKQNKIDQIQTALSGVEIKNFNIINDVITTSSSISATSEAIPRAMTKIFEIYSAISDEEFNEKVKDLAPSDAIYYLENKYLEIDFLFGANLGIRERDIFAIEKIIIEKENGDKLRDFGKMILKLYPTSHLGDYYIGRYYESGKMFKKALKQYKIGYGKMDPADPNSDAFYENILRLGGQ</sequence>
<dbReference type="EMBL" id="LSFM01000027">
    <property type="protein sequence ID" value="OBY61334.1"/>
    <property type="molecule type" value="Genomic_DNA"/>
</dbReference>
<protein>
    <recommendedName>
        <fullName evidence="3">Esterase</fullName>
    </recommendedName>
</protein>
<gene>
    <name evidence="1" type="ORF">LPB3_16100</name>
</gene>